<evidence type="ECO:0000256" key="1">
    <source>
        <dbReference type="SAM" id="MobiDB-lite"/>
    </source>
</evidence>
<dbReference type="Proteomes" id="UP000674416">
    <property type="component" value="Unassembled WGS sequence"/>
</dbReference>
<organism evidence="2 3">
    <name type="scientific">Bacillus capparidis</name>
    <dbReference type="NCBI Taxonomy" id="1840411"/>
    <lineage>
        <taxon>Bacteria</taxon>
        <taxon>Bacillati</taxon>
        <taxon>Bacillota</taxon>
        <taxon>Bacilli</taxon>
        <taxon>Bacillales</taxon>
        <taxon>Bacillaceae</taxon>
        <taxon>Bacillus</taxon>
    </lineage>
</organism>
<evidence type="ECO:0000313" key="2">
    <source>
        <dbReference type="EMBL" id="MBP1082311.1"/>
    </source>
</evidence>
<dbReference type="EMBL" id="JAFDST010000003">
    <property type="protein sequence ID" value="MBP1082311.1"/>
    <property type="molecule type" value="Genomic_DNA"/>
</dbReference>
<feature type="compositionally biased region" description="Low complexity" evidence="1">
    <location>
        <begin position="21"/>
        <end position="34"/>
    </location>
</feature>
<gene>
    <name evidence="2" type="ORF">JOC74_002814</name>
</gene>
<protein>
    <submittedName>
        <fullName evidence="2">Uncharacterized protein</fullName>
    </submittedName>
</protein>
<reference evidence="2 3" key="1">
    <citation type="submission" date="2021-01" db="EMBL/GenBank/DDBJ databases">
        <title>Genomic Encyclopedia of Type Strains, Phase IV (KMG-IV): sequencing the most valuable type-strain genomes for metagenomic binning, comparative biology and taxonomic classification.</title>
        <authorList>
            <person name="Goeker M."/>
        </authorList>
    </citation>
    <scope>NUCLEOTIDE SEQUENCE [LARGE SCALE GENOMIC DNA]</scope>
    <source>
        <strain evidence="2 3">DSM 103394</strain>
    </source>
</reference>
<evidence type="ECO:0000313" key="3">
    <source>
        <dbReference type="Proteomes" id="UP000674416"/>
    </source>
</evidence>
<comment type="caution">
    <text evidence="2">The sequence shown here is derived from an EMBL/GenBank/DDBJ whole genome shotgun (WGS) entry which is preliminary data.</text>
</comment>
<name>A0ABS4CY66_9BACI</name>
<keyword evidence="3" id="KW-1185">Reference proteome</keyword>
<sequence>MSEHYEEDRSPTSSTEKESSTENNSSNKNESSTEIKPTIMEQKWVKQ</sequence>
<accession>A0ABS4CY66</accession>
<feature type="compositionally biased region" description="Basic and acidic residues" evidence="1">
    <location>
        <begin position="1"/>
        <end position="20"/>
    </location>
</feature>
<dbReference type="RefSeq" id="WP_158320324.1">
    <property type="nucleotide sequence ID" value="NZ_JAFDST010000003.1"/>
</dbReference>
<proteinExistence type="predicted"/>
<feature type="region of interest" description="Disordered" evidence="1">
    <location>
        <begin position="1"/>
        <end position="47"/>
    </location>
</feature>